<evidence type="ECO:0000313" key="11">
    <source>
        <dbReference type="EMBL" id="MBA0083492.1"/>
    </source>
</evidence>
<dbReference type="InterPro" id="IPR050151">
    <property type="entry name" value="Class-I_Pyr_Nuc-Dis_Oxidored"/>
</dbReference>
<comment type="cofactor">
    <cofactor evidence="1">
        <name>FAD</name>
        <dbReference type="ChEBI" id="CHEBI:57692"/>
    </cofactor>
</comment>
<dbReference type="PRINTS" id="PR00368">
    <property type="entry name" value="FADPNR"/>
</dbReference>
<dbReference type="Gene3D" id="3.50.50.60">
    <property type="entry name" value="FAD/NAD(P)-binding domain"/>
    <property type="match status" value="2"/>
</dbReference>
<keyword evidence="12" id="KW-1185">Reference proteome</keyword>
<evidence type="ECO:0000259" key="10">
    <source>
        <dbReference type="Pfam" id="PF07992"/>
    </source>
</evidence>
<proteinExistence type="inferred from homology"/>
<dbReference type="InterPro" id="IPR036188">
    <property type="entry name" value="FAD/NAD-bd_sf"/>
</dbReference>
<dbReference type="PROSITE" id="PS00076">
    <property type="entry name" value="PYRIDINE_REDOX_1"/>
    <property type="match status" value="1"/>
</dbReference>
<dbReference type="InterPro" id="IPR023753">
    <property type="entry name" value="FAD/NAD-binding_dom"/>
</dbReference>
<dbReference type="SUPFAM" id="SSF51905">
    <property type="entry name" value="FAD/NAD(P)-binding domain"/>
    <property type="match status" value="1"/>
</dbReference>
<dbReference type="AlphaFoldDB" id="A0A7V8SVC6"/>
<evidence type="ECO:0000256" key="6">
    <source>
        <dbReference type="ARBA" id="ARBA00023027"/>
    </source>
</evidence>
<dbReference type="EMBL" id="JACDQQ010000069">
    <property type="protein sequence ID" value="MBA0083492.1"/>
    <property type="molecule type" value="Genomic_DNA"/>
</dbReference>
<dbReference type="GO" id="GO:0004148">
    <property type="term" value="F:dihydrolipoyl dehydrogenase (NADH) activity"/>
    <property type="evidence" value="ECO:0007669"/>
    <property type="project" value="TreeGrafter"/>
</dbReference>
<dbReference type="GO" id="GO:0006103">
    <property type="term" value="P:2-oxoglutarate metabolic process"/>
    <property type="evidence" value="ECO:0007669"/>
    <property type="project" value="TreeGrafter"/>
</dbReference>
<accession>A0A7V8SVC6</accession>
<evidence type="ECO:0000256" key="1">
    <source>
        <dbReference type="ARBA" id="ARBA00001974"/>
    </source>
</evidence>
<evidence type="ECO:0000256" key="8">
    <source>
        <dbReference type="ARBA" id="ARBA00023284"/>
    </source>
</evidence>
<evidence type="ECO:0000256" key="7">
    <source>
        <dbReference type="ARBA" id="ARBA00023157"/>
    </source>
</evidence>
<comment type="caution">
    <text evidence="11">The sequence shown here is derived from an EMBL/GenBank/DDBJ whole genome shotgun (WGS) entry which is preliminary data.</text>
</comment>
<keyword evidence="4" id="KW-0274">FAD</keyword>
<dbReference type="GO" id="GO:0050660">
    <property type="term" value="F:flavin adenine dinucleotide binding"/>
    <property type="evidence" value="ECO:0007669"/>
    <property type="project" value="TreeGrafter"/>
</dbReference>
<keyword evidence="7" id="KW-1015">Disulfide bond</keyword>
<sequence>MAKYDVAIIGSGPGGYVAAIRAGELGLKTMVVEKDPFLGGTCLHVGCIPTKVLLHHADIYDHIKNGAELGFEISGLKINWANVLARKDKIVTKHAKGIEFLFKKNKVEWVQGWGRYEGPGKISVEKDGKKTTIEAANVLLVSGSEAKSLPGIEPDHKTILTNRSILELPEIPKSLIVVGAGAVGVEFASVYNSFGTQVTILEALPRAVPLEDE</sequence>
<keyword evidence="5" id="KW-0560">Oxidoreductase</keyword>
<feature type="domain" description="FAD/NAD(P)-binding" evidence="10">
    <location>
        <begin position="4"/>
        <end position="209"/>
    </location>
</feature>
<name>A0A7V8SVC6_9BACT</name>
<keyword evidence="6" id="KW-0520">NAD</keyword>
<gene>
    <name evidence="11" type="ORF">HRJ53_00695</name>
</gene>
<evidence type="ECO:0000256" key="9">
    <source>
        <dbReference type="ARBA" id="ARBA00031281"/>
    </source>
</evidence>
<protein>
    <recommendedName>
        <fullName evidence="9">Dihydrolipoamide dehydrogenase</fullName>
    </recommendedName>
</protein>
<evidence type="ECO:0000256" key="4">
    <source>
        <dbReference type="ARBA" id="ARBA00022827"/>
    </source>
</evidence>
<dbReference type="InterPro" id="IPR012999">
    <property type="entry name" value="Pyr_OxRdtase_I_AS"/>
</dbReference>
<dbReference type="PANTHER" id="PTHR22912">
    <property type="entry name" value="DISULFIDE OXIDOREDUCTASE"/>
    <property type="match status" value="1"/>
</dbReference>
<keyword evidence="3" id="KW-0285">Flavoprotein</keyword>
<dbReference type="Proteomes" id="UP000567293">
    <property type="component" value="Unassembled WGS sequence"/>
</dbReference>
<comment type="similarity">
    <text evidence="2">Belongs to the class-I pyridine nucleotide-disulfide oxidoreductase family.</text>
</comment>
<evidence type="ECO:0000256" key="2">
    <source>
        <dbReference type="ARBA" id="ARBA00007532"/>
    </source>
</evidence>
<evidence type="ECO:0000313" key="12">
    <source>
        <dbReference type="Proteomes" id="UP000567293"/>
    </source>
</evidence>
<reference evidence="11" key="1">
    <citation type="submission" date="2020-06" db="EMBL/GenBank/DDBJ databases">
        <title>Legume-microbial interactions unlock mineral nutrients during tropical forest succession.</title>
        <authorList>
            <person name="Epihov D.Z."/>
        </authorList>
    </citation>
    <scope>NUCLEOTIDE SEQUENCE [LARGE SCALE GENOMIC DNA]</scope>
    <source>
        <strain evidence="11">Pan2503</strain>
    </source>
</reference>
<evidence type="ECO:0000256" key="5">
    <source>
        <dbReference type="ARBA" id="ARBA00023002"/>
    </source>
</evidence>
<organism evidence="11 12">
    <name type="scientific">Candidatus Acidiferrum panamense</name>
    <dbReference type="NCBI Taxonomy" id="2741543"/>
    <lineage>
        <taxon>Bacteria</taxon>
        <taxon>Pseudomonadati</taxon>
        <taxon>Acidobacteriota</taxon>
        <taxon>Terriglobia</taxon>
        <taxon>Candidatus Acidiferrales</taxon>
        <taxon>Candidatus Acidiferrum</taxon>
    </lineage>
</organism>
<evidence type="ECO:0000256" key="3">
    <source>
        <dbReference type="ARBA" id="ARBA00022630"/>
    </source>
</evidence>
<dbReference type="Pfam" id="PF07992">
    <property type="entry name" value="Pyr_redox_2"/>
    <property type="match status" value="1"/>
</dbReference>
<dbReference type="PANTHER" id="PTHR22912:SF217">
    <property type="entry name" value="DIHYDROLIPOYL DEHYDROGENASE"/>
    <property type="match status" value="1"/>
</dbReference>
<keyword evidence="8" id="KW-0676">Redox-active center</keyword>
<feature type="non-terminal residue" evidence="11">
    <location>
        <position position="213"/>
    </location>
</feature>
<dbReference type="PRINTS" id="PR00411">
    <property type="entry name" value="PNDRDTASEI"/>
</dbReference>